<feature type="compositionally biased region" description="Polar residues" evidence="1">
    <location>
        <begin position="11"/>
        <end position="36"/>
    </location>
</feature>
<feature type="region of interest" description="Disordered" evidence="1">
    <location>
        <begin position="1"/>
        <end position="61"/>
    </location>
</feature>
<organism evidence="2 3">
    <name type="scientific">Dendrobium thyrsiflorum</name>
    <name type="common">Pinecone-like raceme dendrobium</name>
    <name type="synonym">Orchid</name>
    <dbReference type="NCBI Taxonomy" id="117978"/>
    <lineage>
        <taxon>Eukaryota</taxon>
        <taxon>Viridiplantae</taxon>
        <taxon>Streptophyta</taxon>
        <taxon>Embryophyta</taxon>
        <taxon>Tracheophyta</taxon>
        <taxon>Spermatophyta</taxon>
        <taxon>Magnoliopsida</taxon>
        <taxon>Liliopsida</taxon>
        <taxon>Asparagales</taxon>
        <taxon>Orchidaceae</taxon>
        <taxon>Epidendroideae</taxon>
        <taxon>Malaxideae</taxon>
        <taxon>Dendrobiinae</taxon>
        <taxon>Dendrobium</taxon>
    </lineage>
</organism>
<protein>
    <submittedName>
        <fullName evidence="2">Uncharacterized protein</fullName>
    </submittedName>
</protein>
<accession>A0ABD0TZ39</accession>
<evidence type="ECO:0000313" key="2">
    <source>
        <dbReference type="EMBL" id="KAL0904943.1"/>
    </source>
</evidence>
<keyword evidence="3" id="KW-1185">Reference proteome</keyword>
<evidence type="ECO:0000313" key="3">
    <source>
        <dbReference type="Proteomes" id="UP001552299"/>
    </source>
</evidence>
<dbReference type="Proteomes" id="UP001552299">
    <property type="component" value="Unassembled WGS sequence"/>
</dbReference>
<dbReference type="EMBL" id="JANQDX010000019">
    <property type="protein sequence ID" value="KAL0904943.1"/>
    <property type="molecule type" value="Genomic_DNA"/>
</dbReference>
<proteinExistence type="predicted"/>
<name>A0ABD0TZ39_DENTH</name>
<dbReference type="AlphaFoldDB" id="A0ABD0TZ39"/>
<comment type="caution">
    <text evidence="2">The sequence shown here is derived from an EMBL/GenBank/DDBJ whole genome shotgun (WGS) entry which is preliminary data.</text>
</comment>
<evidence type="ECO:0000256" key="1">
    <source>
        <dbReference type="SAM" id="MobiDB-lite"/>
    </source>
</evidence>
<sequence>MGKNHEAWPSLNESTSASKLGSDPDSTATPPYSQVPFSPETRPILLPASVSSSRRRLTSQPRTRLVVVIQPSRPSPAIPTTAAFQRLTAAHSLKLVQLRLHNLWSVTRSDHLPSLDFTPSIK</sequence>
<reference evidence="2 3" key="1">
    <citation type="journal article" date="2024" name="Plant Biotechnol. J.">
        <title>Dendrobium thyrsiflorum genome and its molecular insights into genes involved in important horticultural traits.</title>
        <authorList>
            <person name="Chen B."/>
            <person name="Wang J.Y."/>
            <person name="Zheng P.J."/>
            <person name="Li K.L."/>
            <person name="Liang Y.M."/>
            <person name="Chen X.F."/>
            <person name="Zhang C."/>
            <person name="Zhao X."/>
            <person name="He X."/>
            <person name="Zhang G.Q."/>
            <person name="Liu Z.J."/>
            <person name="Xu Q."/>
        </authorList>
    </citation>
    <scope>NUCLEOTIDE SEQUENCE [LARGE SCALE GENOMIC DNA]</scope>
    <source>
        <strain evidence="2">GZMU011</strain>
    </source>
</reference>
<gene>
    <name evidence="2" type="ORF">M5K25_027107</name>
</gene>